<gene>
    <name evidence="1" type="ORF">E5676_scaffold507G00480</name>
</gene>
<protein>
    <recommendedName>
        <fullName evidence="3">Ty3-gypsy retrotransposon protein</fullName>
    </recommendedName>
</protein>
<proteinExistence type="predicted"/>
<name>A0A5D3BKC5_CUCMM</name>
<evidence type="ECO:0000313" key="2">
    <source>
        <dbReference type="Proteomes" id="UP000321947"/>
    </source>
</evidence>
<evidence type="ECO:0008006" key="3">
    <source>
        <dbReference type="Google" id="ProtNLM"/>
    </source>
</evidence>
<comment type="caution">
    <text evidence="1">The sequence shown here is derived from an EMBL/GenBank/DDBJ whole genome shotgun (WGS) entry which is preliminary data.</text>
</comment>
<dbReference type="Proteomes" id="UP000321947">
    <property type="component" value="Unassembled WGS sequence"/>
</dbReference>
<accession>A0A5D3BKC5</accession>
<dbReference type="AlphaFoldDB" id="A0A5D3BKC5"/>
<reference evidence="1 2" key="1">
    <citation type="submission" date="2019-08" db="EMBL/GenBank/DDBJ databases">
        <title>Draft genome sequences of two oriental melons (Cucumis melo L. var makuwa).</title>
        <authorList>
            <person name="Kwon S.-Y."/>
        </authorList>
    </citation>
    <scope>NUCLEOTIDE SEQUENCE [LARGE SCALE GENOMIC DNA]</scope>
    <source>
        <strain evidence="2">cv. Chang Bougi</strain>
        <tissue evidence="1">Leaf</tissue>
    </source>
</reference>
<evidence type="ECO:0000313" key="1">
    <source>
        <dbReference type="EMBL" id="TYJ98658.1"/>
    </source>
</evidence>
<organism evidence="1 2">
    <name type="scientific">Cucumis melo var. makuwa</name>
    <name type="common">Oriental melon</name>
    <dbReference type="NCBI Taxonomy" id="1194695"/>
    <lineage>
        <taxon>Eukaryota</taxon>
        <taxon>Viridiplantae</taxon>
        <taxon>Streptophyta</taxon>
        <taxon>Embryophyta</taxon>
        <taxon>Tracheophyta</taxon>
        <taxon>Spermatophyta</taxon>
        <taxon>Magnoliopsida</taxon>
        <taxon>eudicotyledons</taxon>
        <taxon>Gunneridae</taxon>
        <taxon>Pentapetalae</taxon>
        <taxon>rosids</taxon>
        <taxon>fabids</taxon>
        <taxon>Cucurbitales</taxon>
        <taxon>Cucurbitaceae</taxon>
        <taxon>Benincaseae</taxon>
        <taxon>Cucumis</taxon>
    </lineage>
</organism>
<sequence>MTVSTTNVADDALSKVLGPDRGHVRGFVRRPKSSPSSSIAPAQLSSVPTFFFVQPAASACPNLRLRLCGSLSVSIVVCLATPMYSRQQPRIFRSPAVDGFDRTWSSSPRQARPELPLPFLRMTPGLECRNSPTFLFFFFEPQIRSRQRLRRRFHRSRVRATVFCRRVREVTLELRSVTASVVRTNSPLFGWIRLDVKLNKKFSYISGKGFLTTVPWTETGNVTPMLRCSVYCSYVVGLCCELE</sequence>
<dbReference type="EMBL" id="SSTD01017954">
    <property type="protein sequence ID" value="TYJ98658.1"/>
    <property type="molecule type" value="Genomic_DNA"/>
</dbReference>